<feature type="domain" description="PilZ" evidence="1">
    <location>
        <begin position="94"/>
        <end position="193"/>
    </location>
</feature>
<dbReference type="GO" id="GO:0035438">
    <property type="term" value="F:cyclic-di-GMP binding"/>
    <property type="evidence" value="ECO:0007669"/>
    <property type="project" value="InterPro"/>
</dbReference>
<protein>
    <submittedName>
        <fullName evidence="2">PilZ domain-containing protein</fullName>
    </submittedName>
</protein>
<dbReference type="EMBL" id="QRZM01000001">
    <property type="protein sequence ID" value="RGV79062.1"/>
    <property type="molecule type" value="Genomic_DNA"/>
</dbReference>
<proteinExistence type="predicted"/>
<dbReference type="Gene3D" id="2.40.10.220">
    <property type="entry name" value="predicted glycosyltransferase like domains"/>
    <property type="match status" value="1"/>
</dbReference>
<accession>A0A412ZFW0</accession>
<sequence length="204" mass="23684">MVLKDCSRCMVYTPKGQRLSEARVVHAKDSVTLFFSDYKFQDSRFQARVDFYDDQCGLIVAKCEVTIRRNPAYLETGEPWTADCRILDVKNVVQRQRDIRAKVYLEVEFELSNGRHFYGTIRNLSAGGLYMTTVQPLKRGDAISFSYCFRTLERRFHVLILWAKRAEGGRYGYGCKFLRLTDGAEAAIRSFVYKRLLDKRKGIT</sequence>
<reference evidence="2 3" key="1">
    <citation type="submission" date="2018-08" db="EMBL/GenBank/DDBJ databases">
        <title>A genome reference for cultivated species of the human gut microbiota.</title>
        <authorList>
            <person name="Zou Y."/>
            <person name="Xue W."/>
            <person name="Luo G."/>
        </authorList>
    </citation>
    <scope>NUCLEOTIDE SEQUENCE [LARGE SCALE GENOMIC DNA]</scope>
    <source>
        <strain evidence="2 3">AF14-18</strain>
    </source>
</reference>
<evidence type="ECO:0000259" key="1">
    <source>
        <dbReference type="Pfam" id="PF07238"/>
    </source>
</evidence>
<dbReference type="SUPFAM" id="SSF141371">
    <property type="entry name" value="PilZ domain-like"/>
    <property type="match status" value="1"/>
</dbReference>
<dbReference type="Proteomes" id="UP000284543">
    <property type="component" value="Unassembled WGS sequence"/>
</dbReference>
<dbReference type="InterPro" id="IPR009875">
    <property type="entry name" value="PilZ_domain"/>
</dbReference>
<name>A0A412ZFW0_9FIRM</name>
<evidence type="ECO:0000313" key="3">
    <source>
        <dbReference type="Proteomes" id="UP000284543"/>
    </source>
</evidence>
<dbReference type="AlphaFoldDB" id="A0A412ZFW0"/>
<dbReference type="Pfam" id="PF07238">
    <property type="entry name" value="PilZ"/>
    <property type="match status" value="1"/>
</dbReference>
<dbReference type="RefSeq" id="WP_118017682.1">
    <property type="nucleotide sequence ID" value="NZ_CAUHGS010000001.1"/>
</dbReference>
<comment type="caution">
    <text evidence="2">The sequence shown here is derived from an EMBL/GenBank/DDBJ whole genome shotgun (WGS) entry which is preliminary data.</text>
</comment>
<evidence type="ECO:0000313" key="2">
    <source>
        <dbReference type="EMBL" id="RGV79062.1"/>
    </source>
</evidence>
<gene>
    <name evidence="2" type="ORF">DWW02_04890</name>
</gene>
<organism evidence="2 3">
    <name type="scientific">Enterocloster bolteae</name>
    <dbReference type="NCBI Taxonomy" id="208479"/>
    <lineage>
        <taxon>Bacteria</taxon>
        <taxon>Bacillati</taxon>
        <taxon>Bacillota</taxon>
        <taxon>Clostridia</taxon>
        <taxon>Lachnospirales</taxon>
        <taxon>Lachnospiraceae</taxon>
        <taxon>Enterocloster</taxon>
    </lineage>
</organism>